<dbReference type="OrthoDB" id="5341790at2"/>
<protein>
    <recommendedName>
        <fullName evidence="3">Outer membrane protein</fullName>
    </recommendedName>
</protein>
<evidence type="ECO:0008006" key="3">
    <source>
        <dbReference type="Google" id="ProtNLM"/>
    </source>
</evidence>
<dbReference type="EMBL" id="CP009043">
    <property type="protein sequence ID" value="AII14773.1"/>
    <property type="molecule type" value="Genomic_DNA"/>
</dbReference>
<gene>
    <name evidence="1" type="ORF">CIG1485E_0935</name>
</gene>
<dbReference type="Proteomes" id="UP000028486">
    <property type="component" value="Chromosome"/>
</dbReference>
<dbReference type="RefSeq" id="WP_038454260.1">
    <property type="nucleotide sequence ID" value="NZ_CP009043.1"/>
</dbReference>
<dbReference type="AlphaFoldDB" id="A0A076FAQ9"/>
<keyword evidence="2" id="KW-1185">Reference proteome</keyword>
<accession>A0A076FAQ9</accession>
<dbReference type="KEGG" id="caj:CIG1485E_0935"/>
<evidence type="ECO:0000313" key="1">
    <source>
        <dbReference type="EMBL" id="AII14773.1"/>
    </source>
</evidence>
<dbReference type="eggNOG" id="COG2911">
    <property type="taxonomic scope" value="Bacteria"/>
</dbReference>
<reference evidence="2" key="1">
    <citation type="journal article" date="2014" name="Genome Announc.">
        <title>Complete Genome Sequence of Campylobacter iguaniorum Strain 1485ET, Isolated from a Bearded Dragon (Pogona vitticeps).</title>
        <authorList>
            <person name="Gilbert M.J."/>
            <person name="Miller W.G."/>
            <person name="Yee E."/>
            <person name="Kik M."/>
            <person name="Wagenaar J.A."/>
            <person name="Duim B."/>
        </authorList>
    </citation>
    <scope>NUCLEOTIDE SEQUENCE [LARGE SCALE GENOMIC DNA]</scope>
    <source>
        <strain evidence="2">1485E</strain>
    </source>
</reference>
<evidence type="ECO:0000313" key="2">
    <source>
        <dbReference type="Proteomes" id="UP000028486"/>
    </source>
</evidence>
<organism evidence="1 2">
    <name type="scientific">Campylobacter iguaniorum</name>
    <dbReference type="NCBI Taxonomy" id="1244531"/>
    <lineage>
        <taxon>Bacteria</taxon>
        <taxon>Pseudomonadati</taxon>
        <taxon>Campylobacterota</taxon>
        <taxon>Epsilonproteobacteria</taxon>
        <taxon>Campylobacterales</taxon>
        <taxon>Campylobacteraceae</taxon>
        <taxon>Campylobacter</taxon>
    </lineage>
</organism>
<dbReference type="HOGENOM" id="CLU_017031_0_0_7"/>
<proteinExistence type="predicted"/>
<name>A0A076FAQ9_9BACT</name>
<sequence length="848" mass="92132">MKILAYVFAIFVALFTLIYAVLFSSAGNKLLKPYIENYATQKSGIPIKLSSFTLTSSTLNTTININQDLNLDINASFNLFSQSFDMSYKLSAATLKNFGLNWAKEVSLSGNANGKLKNFIANGSGIVAGSDIKFSSRVLDFAPKELKLDAKGLNIDELLVLANQKPYATGKLNLVADIAYKDQNQSGNAKLMTVSSYLNSKLIKDDFNITLPANFALNLSSDIAIQNQIVHAKTVLSTPIAVAAALNTLYDMDKNEITSDFNLGIPNLAKLEPIIKQKLNGEILLKGNAKAVQGKLDYLDADIKGLGGTVSAKLKDSQIDAQIKNLKLSQILKLASIAPLADGDINGIVKINELNEPALMSGTANLQISKANLKSSELNKIIDSSLKSNIDFALNTNINIDKGLVKSNSSLNSDLLQVSTLNANYDLNTKNSNISLKADVSDLGKFKEIINQELNGKLSLQADAKLKADKLENLNLLSNAFGGEIKASLQGQNLKASVKNASLHDLFVLTNQKPLGDGVINADINLSTIDIKNLNGNGVLSITNGKLNQKNMSELLGKEFPKNVEFSLNSKPNFTNSIVYFSSNLNSNLAKITKFDGEFDINKNILNANYIANIANLSSLEFITGAKLNGELNANGKVKFDKNLQATLNSKLFRSELKSSLNDNLINLNIDKFAIADLLKMLGYAQFYEGSGNLKANYDLSTQKGKFDADILEGKLSKSELTNTVSLILNRDITSEVYKNGYIKGDINQNLVTFKEQMSSPKSDINVTKGTINLATKALNIPIDMNVEKTDISVKITGTTQNPKYDAKSNYLQNKIEKGLEKLLGGKESNSTKSNDAKELIKGLKSLF</sequence>
<dbReference type="STRING" id="1244531.CIG2463D_0935"/>